<evidence type="ECO:0000313" key="1">
    <source>
        <dbReference type="EMBL" id="CAH0731143.1"/>
    </source>
</evidence>
<dbReference type="OrthoDB" id="6906293at2759"/>
<feature type="non-terminal residue" evidence="1">
    <location>
        <position position="298"/>
    </location>
</feature>
<gene>
    <name evidence="1" type="ORF">BINO364_LOCUS16049</name>
</gene>
<accession>A0A8J9VUW9</accession>
<keyword evidence="2" id="KW-1185">Reference proteome</keyword>
<organism evidence="1 2">
    <name type="scientific">Brenthis ino</name>
    <name type="common">lesser marbled fritillary</name>
    <dbReference type="NCBI Taxonomy" id="405034"/>
    <lineage>
        <taxon>Eukaryota</taxon>
        <taxon>Metazoa</taxon>
        <taxon>Ecdysozoa</taxon>
        <taxon>Arthropoda</taxon>
        <taxon>Hexapoda</taxon>
        <taxon>Insecta</taxon>
        <taxon>Pterygota</taxon>
        <taxon>Neoptera</taxon>
        <taxon>Endopterygota</taxon>
        <taxon>Lepidoptera</taxon>
        <taxon>Glossata</taxon>
        <taxon>Ditrysia</taxon>
        <taxon>Papilionoidea</taxon>
        <taxon>Nymphalidae</taxon>
        <taxon>Heliconiinae</taxon>
        <taxon>Argynnini</taxon>
        <taxon>Brenthis</taxon>
    </lineage>
</organism>
<evidence type="ECO:0000313" key="2">
    <source>
        <dbReference type="Proteomes" id="UP000838878"/>
    </source>
</evidence>
<dbReference type="Proteomes" id="UP000838878">
    <property type="component" value="Chromosome 9"/>
</dbReference>
<dbReference type="AlphaFoldDB" id="A0A8J9VUW9"/>
<reference evidence="1" key="1">
    <citation type="submission" date="2021-12" db="EMBL/GenBank/DDBJ databases">
        <authorList>
            <person name="Martin H S."/>
        </authorList>
    </citation>
    <scope>NUCLEOTIDE SEQUENCE</scope>
</reference>
<proteinExistence type="predicted"/>
<name>A0A8J9VUW9_9NEOP</name>
<sequence>MLDGVLHEQNDENIFDMAFQQILVMYDAKYEYKRDFFWRTWRKVQNNDNEEEILHYKCSNILKANCTRCNGGFWIIEEKSPPCPYEIFSLKSDVDLCVFNYNIPNPKDSECPSIITMKMLRKACDHLTETKWRITKKYNVPGNNTALICQGRDFCEVTTLYNILHNSIVFRLINSTNHIFHSKIMKSGKENYFCTNDCGKMDLSTKKVIKNDKPLSLDLLNNTKKKREDKKYGQLSELNGLLENGLHYAVNGVEMAKNNIKNVHIFDDNRLKKSVSSCKKLQEKYLLEESGSNDYEYY</sequence>
<protein>
    <submittedName>
        <fullName evidence="1">Uncharacterized protein</fullName>
    </submittedName>
</protein>
<dbReference type="EMBL" id="OV170229">
    <property type="protein sequence ID" value="CAH0731143.1"/>
    <property type="molecule type" value="Genomic_DNA"/>
</dbReference>